<comment type="caution">
    <text evidence="1">The sequence shown here is derived from an EMBL/GenBank/DDBJ whole genome shotgun (WGS) entry which is preliminary data.</text>
</comment>
<protein>
    <submittedName>
        <fullName evidence="1">Glycine/betaine ABC transporter substrate-binding protein</fullName>
    </submittedName>
</protein>
<evidence type="ECO:0000313" key="2">
    <source>
        <dbReference type="Proteomes" id="UP000466692"/>
    </source>
</evidence>
<name>A0ACC7VH36_9BACI</name>
<dbReference type="Proteomes" id="UP000466692">
    <property type="component" value="Unassembled WGS sequence"/>
</dbReference>
<sequence>MSTKKLLTGVLLLLVLLLTACNSSGEDAQSSTSSDKKEDSKDETIVFGETTWTSTLLPTQISKQILEKAGYKVETKQISQPLIFKGLQNKEIDFFMDAWLPHTEAELWSKYKDDLQKVATSYEDVPLGWVVPEYVEESTIKDLKGKASKFDERVVTIAAGAGIVEISKQVINDYGLENYELIKSGEATMIATLDDAIEKEEPIIITGWRPHSMFAKYDLKFLEDSKENFKKDNVYVLSYKGLEKDHPKAYKILSEWGIKVSELEEMMLKYEEDGTSFEKLAEQWINNHQEKVNNMLESAEES</sequence>
<keyword evidence="2" id="KW-1185">Reference proteome</keyword>
<reference evidence="1" key="1">
    <citation type="submission" date="2019-11" db="EMBL/GenBank/DDBJ databases">
        <title>Genome sequences of 17 halophilic strains isolated from different environments.</title>
        <authorList>
            <person name="Furrow R.E."/>
        </authorList>
    </citation>
    <scope>NUCLEOTIDE SEQUENCE</scope>
    <source>
        <strain evidence="1">22510_22_Filter</strain>
    </source>
</reference>
<evidence type="ECO:0000313" key="1">
    <source>
        <dbReference type="EMBL" id="MYL53925.1"/>
    </source>
</evidence>
<gene>
    <name evidence="1" type="ORF">GLW08_11310</name>
</gene>
<accession>A0ACC7VH36</accession>
<organism evidence="1 2">
    <name type="scientific">Pontibacillus yanchengensis</name>
    <dbReference type="NCBI Taxonomy" id="462910"/>
    <lineage>
        <taxon>Bacteria</taxon>
        <taxon>Bacillati</taxon>
        <taxon>Bacillota</taxon>
        <taxon>Bacilli</taxon>
        <taxon>Bacillales</taxon>
        <taxon>Bacillaceae</taxon>
        <taxon>Pontibacillus</taxon>
    </lineage>
</organism>
<proteinExistence type="predicted"/>
<dbReference type="EMBL" id="WMEU01000003">
    <property type="protein sequence ID" value="MYL53925.1"/>
    <property type="molecule type" value="Genomic_DNA"/>
</dbReference>